<evidence type="ECO:0000256" key="2">
    <source>
        <dbReference type="SAM" id="SignalP"/>
    </source>
</evidence>
<feature type="signal peptide" evidence="2">
    <location>
        <begin position="1"/>
        <end position="22"/>
    </location>
</feature>
<evidence type="ECO:0000256" key="1">
    <source>
        <dbReference type="SAM" id="Phobius"/>
    </source>
</evidence>
<dbReference type="EMBL" id="SRXU01000003">
    <property type="protein sequence ID" value="TGX43350.1"/>
    <property type="molecule type" value="Genomic_DNA"/>
</dbReference>
<dbReference type="InterPro" id="IPR018682">
    <property type="entry name" value="DUF2167_membr"/>
</dbReference>
<feature type="transmembrane region" description="Helical" evidence="1">
    <location>
        <begin position="280"/>
        <end position="299"/>
    </location>
</feature>
<name>A0A4S1WN77_9SPHN</name>
<evidence type="ECO:0000313" key="4">
    <source>
        <dbReference type="Proteomes" id="UP000309848"/>
    </source>
</evidence>
<dbReference type="AlphaFoldDB" id="A0A4S1WN77"/>
<gene>
    <name evidence="3" type="ORF">E5A74_09315</name>
</gene>
<protein>
    <submittedName>
        <fullName evidence="3">DUF2167 domain-containing protein</fullName>
    </submittedName>
</protein>
<sequence>MVKWGSSAAALALMCVAVPLAAKDTPKGEAAAASPGLPPAMVALEKSLHPQSGDVRIPEAKAVLHLGDRYYFLPAAEAKRVLVEAWHNPPETGDGVLGLVLAKDTTIFDNVWGAVISYEDTGHVDDADARSQDYGTVLKGMQDGTEQQNADRKQAGYPAMHLVGWAQPPSYDGVNHSLIWARELAVEGDPANGLNYDVRLLGRTGVLSLNMLASMKDIGDVRSAAQSFGRSVSFEPGGGYSDFNASTDKAAEYGLAGLVAGGVAVGVAKKVGLLAIFLKFGKVILLGVAAFGAAAWGAVRKFFGRKDEETI</sequence>
<keyword evidence="1" id="KW-0472">Membrane</keyword>
<comment type="caution">
    <text evidence="3">The sequence shown here is derived from an EMBL/GenBank/DDBJ whole genome shotgun (WGS) entry which is preliminary data.</text>
</comment>
<keyword evidence="2" id="KW-0732">Signal</keyword>
<organism evidence="3 4">
    <name type="scientific">Sphingomonas naasensis</name>
    <dbReference type="NCBI Taxonomy" id="1344951"/>
    <lineage>
        <taxon>Bacteria</taxon>
        <taxon>Pseudomonadati</taxon>
        <taxon>Pseudomonadota</taxon>
        <taxon>Alphaproteobacteria</taxon>
        <taxon>Sphingomonadales</taxon>
        <taxon>Sphingomonadaceae</taxon>
        <taxon>Sphingomonas</taxon>
    </lineage>
</organism>
<keyword evidence="1" id="KW-0812">Transmembrane</keyword>
<accession>A0A4S1WN77</accession>
<proteinExistence type="predicted"/>
<dbReference type="RefSeq" id="WP_135984094.1">
    <property type="nucleotide sequence ID" value="NZ_JAASQM010000002.1"/>
</dbReference>
<evidence type="ECO:0000313" key="3">
    <source>
        <dbReference type="EMBL" id="TGX43350.1"/>
    </source>
</evidence>
<dbReference type="OrthoDB" id="196355at2"/>
<keyword evidence="4" id="KW-1185">Reference proteome</keyword>
<dbReference type="Pfam" id="PF09935">
    <property type="entry name" value="DUF2167"/>
    <property type="match status" value="1"/>
</dbReference>
<keyword evidence="1" id="KW-1133">Transmembrane helix</keyword>
<reference evidence="3 4" key="1">
    <citation type="submission" date="2019-04" db="EMBL/GenBank/DDBJ databases">
        <title>Sphingomonas psychrotolerans sp. nov., isolated from soil in the Tianshan Mountains, Xinjiang, China.</title>
        <authorList>
            <person name="Luo Y."/>
            <person name="Sheng H."/>
        </authorList>
    </citation>
    <scope>NUCLEOTIDE SEQUENCE [LARGE SCALE GENOMIC DNA]</scope>
    <source>
        <strain evidence="3 4">KIS18-15</strain>
    </source>
</reference>
<feature type="chain" id="PRO_5020719198" evidence="2">
    <location>
        <begin position="23"/>
        <end position="311"/>
    </location>
</feature>
<dbReference type="Proteomes" id="UP000309848">
    <property type="component" value="Unassembled WGS sequence"/>
</dbReference>